<dbReference type="AlphaFoldDB" id="A0A0C3IAR2"/>
<evidence type="ECO:0000313" key="1">
    <source>
        <dbReference type="EMBL" id="KIN94172.1"/>
    </source>
</evidence>
<reference evidence="2" key="2">
    <citation type="submission" date="2015-01" db="EMBL/GenBank/DDBJ databases">
        <title>Evolutionary Origins and Diversification of the Mycorrhizal Mutualists.</title>
        <authorList>
            <consortium name="DOE Joint Genome Institute"/>
            <consortium name="Mycorrhizal Genomics Consortium"/>
            <person name="Kohler A."/>
            <person name="Kuo A."/>
            <person name="Nagy L.G."/>
            <person name="Floudas D."/>
            <person name="Copeland A."/>
            <person name="Barry K.W."/>
            <person name="Cichocki N."/>
            <person name="Veneault-Fourrey C."/>
            <person name="LaButti K."/>
            <person name="Lindquist E.A."/>
            <person name="Lipzen A."/>
            <person name="Lundell T."/>
            <person name="Morin E."/>
            <person name="Murat C."/>
            <person name="Riley R."/>
            <person name="Ohm R."/>
            <person name="Sun H."/>
            <person name="Tunlid A."/>
            <person name="Henrissat B."/>
            <person name="Grigoriev I.V."/>
            <person name="Hibbett D.S."/>
            <person name="Martin F."/>
        </authorList>
    </citation>
    <scope>NUCLEOTIDE SEQUENCE [LARGE SCALE GENOMIC DNA]</scope>
    <source>
        <strain evidence="2">Marx 270</strain>
    </source>
</reference>
<organism evidence="1 2">
    <name type="scientific">Pisolithus tinctorius Marx 270</name>
    <dbReference type="NCBI Taxonomy" id="870435"/>
    <lineage>
        <taxon>Eukaryota</taxon>
        <taxon>Fungi</taxon>
        <taxon>Dikarya</taxon>
        <taxon>Basidiomycota</taxon>
        <taxon>Agaricomycotina</taxon>
        <taxon>Agaricomycetes</taxon>
        <taxon>Agaricomycetidae</taxon>
        <taxon>Boletales</taxon>
        <taxon>Sclerodermatineae</taxon>
        <taxon>Pisolithaceae</taxon>
        <taxon>Pisolithus</taxon>
    </lineage>
</organism>
<dbReference type="EMBL" id="KN832110">
    <property type="protein sequence ID" value="KIN94172.1"/>
    <property type="molecule type" value="Genomic_DNA"/>
</dbReference>
<accession>A0A0C3IAR2</accession>
<dbReference type="InParanoid" id="A0A0C3IAR2"/>
<dbReference type="Proteomes" id="UP000054217">
    <property type="component" value="Unassembled WGS sequence"/>
</dbReference>
<keyword evidence="2" id="KW-1185">Reference proteome</keyword>
<dbReference type="OrthoDB" id="2804090at2759"/>
<protein>
    <submittedName>
        <fullName evidence="1">Uncharacterized protein</fullName>
    </submittedName>
</protein>
<sequence>PSTAKITSLDARVVACKDRWVITSPNVDFVLEPYIFEEVDLCPHADSQFSLVNCFQWPQTYEKNHEYAVCIP</sequence>
<reference evidence="1 2" key="1">
    <citation type="submission" date="2014-04" db="EMBL/GenBank/DDBJ databases">
        <authorList>
            <consortium name="DOE Joint Genome Institute"/>
            <person name="Kuo A."/>
            <person name="Kohler A."/>
            <person name="Costa M.D."/>
            <person name="Nagy L.G."/>
            <person name="Floudas D."/>
            <person name="Copeland A."/>
            <person name="Barry K.W."/>
            <person name="Cichocki N."/>
            <person name="Veneault-Fourrey C."/>
            <person name="LaButti K."/>
            <person name="Lindquist E.A."/>
            <person name="Lipzen A."/>
            <person name="Lundell T."/>
            <person name="Morin E."/>
            <person name="Murat C."/>
            <person name="Sun H."/>
            <person name="Tunlid A."/>
            <person name="Henrissat B."/>
            <person name="Grigoriev I.V."/>
            <person name="Hibbett D.S."/>
            <person name="Martin F."/>
            <person name="Nordberg H.P."/>
            <person name="Cantor M.N."/>
            <person name="Hua S.X."/>
        </authorList>
    </citation>
    <scope>NUCLEOTIDE SEQUENCE [LARGE SCALE GENOMIC DNA]</scope>
    <source>
        <strain evidence="1 2">Marx 270</strain>
    </source>
</reference>
<name>A0A0C3IAR2_PISTI</name>
<proteinExistence type="predicted"/>
<dbReference type="HOGENOM" id="CLU_125776_3_0_1"/>
<feature type="non-terminal residue" evidence="1">
    <location>
        <position position="1"/>
    </location>
</feature>
<gene>
    <name evidence="1" type="ORF">M404DRAFT_168959</name>
</gene>
<evidence type="ECO:0000313" key="2">
    <source>
        <dbReference type="Proteomes" id="UP000054217"/>
    </source>
</evidence>